<dbReference type="RefSeq" id="WP_200310357.1">
    <property type="nucleotide sequence ID" value="NZ_JAENIM010000021.1"/>
</dbReference>
<evidence type="ECO:0000313" key="15">
    <source>
        <dbReference type="Proteomes" id="UP000624703"/>
    </source>
</evidence>
<evidence type="ECO:0000256" key="10">
    <source>
        <dbReference type="HAMAP-Rule" id="MF_00097"/>
    </source>
</evidence>
<keyword evidence="15" id="KW-1185">Reference proteome</keyword>
<evidence type="ECO:0000256" key="9">
    <source>
        <dbReference type="ARBA" id="ARBA00047883"/>
    </source>
</evidence>
<dbReference type="GO" id="GO:0005737">
    <property type="term" value="C:cytoplasm"/>
    <property type="evidence" value="ECO:0007669"/>
    <property type="project" value="TreeGrafter"/>
</dbReference>
<feature type="binding site" evidence="10">
    <location>
        <begin position="193"/>
        <end position="194"/>
    </location>
    <ligand>
        <name>2-[(2R,5Z)-2-carboxy-4-methylthiazol-5(2H)-ylidene]ethyl phosphate</name>
        <dbReference type="ChEBI" id="CHEBI:62899"/>
    </ligand>
</feature>
<dbReference type="FunFam" id="3.20.20.70:FF:000096">
    <property type="entry name" value="Thiamine-phosphate synthase"/>
    <property type="match status" value="1"/>
</dbReference>
<comment type="function">
    <text evidence="1 10">Condenses 4-methyl-5-(beta-hydroxyethyl)thiazole monophosphate (THZ-P) and 2-methyl-4-amino-5-hydroxymethyl pyrimidine pyrophosphate (HMP-PP) to form thiamine monophosphate (TMP).</text>
</comment>
<comment type="similarity">
    <text evidence="10 11">Belongs to the thiamine-phosphate synthase family.</text>
</comment>
<dbReference type="InterPro" id="IPR022998">
    <property type="entry name" value="ThiamineP_synth_TenI"/>
</dbReference>
<feature type="binding site" evidence="10">
    <location>
        <begin position="44"/>
        <end position="48"/>
    </location>
    <ligand>
        <name>4-amino-2-methyl-5-(diphosphooxymethyl)pyrimidine</name>
        <dbReference type="ChEBI" id="CHEBI:57841"/>
    </ligand>
</feature>
<dbReference type="SUPFAM" id="SSF51391">
    <property type="entry name" value="Thiamin phosphate synthase"/>
    <property type="match status" value="1"/>
</dbReference>
<evidence type="ECO:0000259" key="13">
    <source>
        <dbReference type="Pfam" id="PF02581"/>
    </source>
</evidence>
<dbReference type="EC" id="2.5.1.3" evidence="10"/>
<comment type="catalytic activity">
    <reaction evidence="9 10 11">
        <text>2-[(2R,5Z)-2-carboxy-4-methylthiazol-5(2H)-ylidene]ethyl phosphate + 4-amino-2-methyl-5-(diphosphooxymethyl)pyrimidine + 2 H(+) = thiamine phosphate + CO2 + diphosphate</text>
        <dbReference type="Rhea" id="RHEA:47844"/>
        <dbReference type="ChEBI" id="CHEBI:15378"/>
        <dbReference type="ChEBI" id="CHEBI:16526"/>
        <dbReference type="ChEBI" id="CHEBI:33019"/>
        <dbReference type="ChEBI" id="CHEBI:37575"/>
        <dbReference type="ChEBI" id="CHEBI:57841"/>
        <dbReference type="ChEBI" id="CHEBI:62899"/>
        <dbReference type="EC" id="2.5.1.3"/>
    </reaction>
</comment>
<keyword evidence="3 10" id="KW-0808">Transferase</keyword>
<keyword evidence="4 10" id="KW-0479">Metal-binding</keyword>
<keyword evidence="6 10" id="KW-0784">Thiamine biosynthesis</keyword>
<proteinExistence type="inferred from homology"/>
<dbReference type="GO" id="GO:0000287">
    <property type="term" value="F:magnesium ion binding"/>
    <property type="evidence" value="ECO:0007669"/>
    <property type="project" value="UniProtKB-UniRule"/>
</dbReference>
<dbReference type="InterPro" id="IPR034291">
    <property type="entry name" value="TMP_synthase"/>
</dbReference>
<feature type="binding site" evidence="10">
    <location>
        <begin position="141"/>
        <end position="143"/>
    </location>
    <ligand>
        <name>2-[(2R,5Z)-2-carboxy-4-methylthiazol-5(2H)-ylidene]ethyl phosphate</name>
        <dbReference type="ChEBI" id="CHEBI:62899"/>
    </ligand>
</feature>
<comment type="pathway">
    <text evidence="2 10 12">Cofactor biosynthesis; thiamine diphosphate biosynthesis; thiamine phosphate from 4-amino-2-methyl-5-diphosphomethylpyrimidine and 4-methyl-5-(2-phosphoethyl)-thiazole: step 1/1.</text>
</comment>
<keyword evidence="5 10" id="KW-0460">Magnesium</keyword>
<protein>
    <recommendedName>
        <fullName evidence="10">Thiamine-phosphate synthase</fullName>
        <shortName evidence="10">TP synthase</shortName>
        <shortName evidence="10">TPS</shortName>
        <ecNumber evidence="10">2.5.1.3</ecNumber>
    </recommendedName>
    <alternativeName>
        <fullName evidence="10">Thiamine-phosphate pyrophosphorylase</fullName>
        <shortName evidence="10">TMP pyrophosphorylase</shortName>
        <shortName evidence="10">TMP-PPase</shortName>
    </alternativeName>
</protein>
<dbReference type="PANTHER" id="PTHR20857:SF15">
    <property type="entry name" value="THIAMINE-PHOSPHATE SYNTHASE"/>
    <property type="match status" value="1"/>
</dbReference>
<comment type="catalytic activity">
    <reaction evidence="8 10 11">
        <text>2-(2-carboxy-4-methylthiazol-5-yl)ethyl phosphate + 4-amino-2-methyl-5-(diphosphooxymethyl)pyrimidine + 2 H(+) = thiamine phosphate + CO2 + diphosphate</text>
        <dbReference type="Rhea" id="RHEA:47848"/>
        <dbReference type="ChEBI" id="CHEBI:15378"/>
        <dbReference type="ChEBI" id="CHEBI:16526"/>
        <dbReference type="ChEBI" id="CHEBI:33019"/>
        <dbReference type="ChEBI" id="CHEBI:37575"/>
        <dbReference type="ChEBI" id="CHEBI:57841"/>
        <dbReference type="ChEBI" id="CHEBI:62890"/>
        <dbReference type="EC" id="2.5.1.3"/>
    </reaction>
</comment>
<dbReference type="AlphaFoldDB" id="A0A8J7SLD5"/>
<evidence type="ECO:0000256" key="4">
    <source>
        <dbReference type="ARBA" id="ARBA00022723"/>
    </source>
</evidence>
<dbReference type="NCBIfam" id="TIGR00693">
    <property type="entry name" value="thiE"/>
    <property type="match status" value="1"/>
</dbReference>
<comment type="cofactor">
    <cofactor evidence="10">
        <name>Mg(2+)</name>
        <dbReference type="ChEBI" id="CHEBI:18420"/>
    </cofactor>
    <text evidence="10">Binds 1 Mg(2+) ion per subunit.</text>
</comment>
<evidence type="ECO:0000256" key="5">
    <source>
        <dbReference type="ARBA" id="ARBA00022842"/>
    </source>
</evidence>
<gene>
    <name evidence="10 14" type="primary">thiE</name>
    <name evidence="14" type="ORF">JIN82_04025</name>
</gene>
<evidence type="ECO:0000313" key="14">
    <source>
        <dbReference type="EMBL" id="MBK1790323.1"/>
    </source>
</evidence>
<evidence type="ECO:0000256" key="1">
    <source>
        <dbReference type="ARBA" id="ARBA00003814"/>
    </source>
</evidence>
<evidence type="ECO:0000256" key="3">
    <source>
        <dbReference type="ARBA" id="ARBA00022679"/>
    </source>
</evidence>
<dbReference type="Proteomes" id="UP000624703">
    <property type="component" value="Unassembled WGS sequence"/>
</dbReference>
<feature type="binding site" evidence="10">
    <location>
        <position position="144"/>
    </location>
    <ligand>
        <name>4-amino-2-methyl-5-(diphosphooxymethyl)pyrimidine</name>
        <dbReference type="ChEBI" id="CHEBI:57841"/>
    </ligand>
</feature>
<evidence type="ECO:0000256" key="11">
    <source>
        <dbReference type="RuleBase" id="RU003826"/>
    </source>
</evidence>
<dbReference type="Pfam" id="PF02581">
    <property type="entry name" value="TMP-TENI"/>
    <property type="match status" value="1"/>
</dbReference>
<dbReference type="InterPro" id="IPR013785">
    <property type="entry name" value="Aldolase_TIM"/>
</dbReference>
<dbReference type="HAMAP" id="MF_00097">
    <property type="entry name" value="TMP_synthase"/>
    <property type="match status" value="1"/>
</dbReference>
<comment type="catalytic activity">
    <reaction evidence="7 10 11">
        <text>4-methyl-5-(2-phosphooxyethyl)-thiazole + 4-amino-2-methyl-5-(diphosphooxymethyl)pyrimidine + H(+) = thiamine phosphate + diphosphate</text>
        <dbReference type="Rhea" id="RHEA:22328"/>
        <dbReference type="ChEBI" id="CHEBI:15378"/>
        <dbReference type="ChEBI" id="CHEBI:33019"/>
        <dbReference type="ChEBI" id="CHEBI:37575"/>
        <dbReference type="ChEBI" id="CHEBI:57841"/>
        <dbReference type="ChEBI" id="CHEBI:58296"/>
        <dbReference type="EC" id="2.5.1.3"/>
    </reaction>
</comment>
<evidence type="ECO:0000256" key="2">
    <source>
        <dbReference type="ARBA" id="ARBA00005165"/>
    </source>
</evidence>
<evidence type="ECO:0000256" key="6">
    <source>
        <dbReference type="ARBA" id="ARBA00022977"/>
    </source>
</evidence>
<feature type="binding site" evidence="10">
    <location>
        <position position="96"/>
    </location>
    <ligand>
        <name>Mg(2+)</name>
        <dbReference type="ChEBI" id="CHEBI:18420"/>
    </ligand>
</feature>
<dbReference type="GO" id="GO:0009229">
    <property type="term" value="P:thiamine diphosphate biosynthetic process"/>
    <property type="evidence" value="ECO:0007669"/>
    <property type="project" value="UniProtKB-UniRule"/>
</dbReference>
<sequence>MSQTVREKLAAATLYGIVDLGYVNEDSLELRTQQLIDGGAGVIQLRAKGCELDKILKFSQLVGSVCRQAGVPFIVNDFADIAKQVSADGVHIGQDDGTLAAVREIVGGEMIVGRSTHSPEQAAGALAEGFDYIGFGPLFPTPTKKGRPGIGMENIVGVQQSVGAEIPVFCIGGIVPSNLAEVIDAGARRVVIVSALLTAEDVVGTTRACVDQLKDLNS</sequence>
<dbReference type="GO" id="GO:0009228">
    <property type="term" value="P:thiamine biosynthetic process"/>
    <property type="evidence" value="ECO:0007669"/>
    <property type="project" value="UniProtKB-KW"/>
</dbReference>
<feature type="binding site" evidence="10">
    <location>
        <position position="173"/>
    </location>
    <ligand>
        <name>2-[(2R,5Z)-2-carboxy-4-methylthiazol-5(2H)-ylidene]ethyl phosphate</name>
        <dbReference type="ChEBI" id="CHEBI:62899"/>
    </ligand>
</feature>
<dbReference type="UniPathway" id="UPA00060">
    <property type="reaction ID" value="UER00141"/>
</dbReference>
<feature type="binding site" evidence="10">
    <location>
        <position position="115"/>
    </location>
    <ligand>
        <name>4-amino-2-methyl-5-(diphosphooxymethyl)pyrimidine</name>
        <dbReference type="ChEBI" id="CHEBI:57841"/>
    </ligand>
</feature>
<feature type="domain" description="Thiamine phosphate synthase/TenI" evidence="13">
    <location>
        <begin position="14"/>
        <end position="196"/>
    </location>
</feature>
<feature type="binding site" evidence="10">
    <location>
        <position position="76"/>
    </location>
    <ligand>
        <name>4-amino-2-methyl-5-(diphosphooxymethyl)pyrimidine</name>
        <dbReference type="ChEBI" id="CHEBI:57841"/>
    </ligand>
</feature>
<name>A0A8J7SLD5_9BACT</name>
<organism evidence="14 15">
    <name type="scientific">Persicirhabdus sediminis</name>
    <dbReference type="NCBI Taxonomy" id="454144"/>
    <lineage>
        <taxon>Bacteria</taxon>
        <taxon>Pseudomonadati</taxon>
        <taxon>Verrucomicrobiota</taxon>
        <taxon>Verrucomicrobiia</taxon>
        <taxon>Verrucomicrobiales</taxon>
        <taxon>Verrucomicrobiaceae</taxon>
        <taxon>Persicirhabdus</taxon>
    </lineage>
</organism>
<reference evidence="14" key="1">
    <citation type="submission" date="2021-01" db="EMBL/GenBank/DDBJ databases">
        <title>Modified the classification status of verrucomicrobia.</title>
        <authorList>
            <person name="Feng X."/>
        </authorList>
    </citation>
    <scope>NUCLEOTIDE SEQUENCE</scope>
    <source>
        <strain evidence="14">_KCTC 22039</strain>
    </source>
</reference>
<dbReference type="GO" id="GO:0004789">
    <property type="term" value="F:thiamine-phosphate diphosphorylase activity"/>
    <property type="evidence" value="ECO:0007669"/>
    <property type="project" value="UniProtKB-UniRule"/>
</dbReference>
<evidence type="ECO:0000256" key="7">
    <source>
        <dbReference type="ARBA" id="ARBA00047334"/>
    </source>
</evidence>
<evidence type="ECO:0000256" key="8">
    <source>
        <dbReference type="ARBA" id="ARBA00047851"/>
    </source>
</evidence>
<dbReference type="CDD" id="cd00564">
    <property type="entry name" value="TMP_TenI"/>
    <property type="match status" value="1"/>
</dbReference>
<accession>A0A8J7SLD5</accession>
<evidence type="ECO:0000256" key="12">
    <source>
        <dbReference type="RuleBase" id="RU004253"/>
    </source>
</evidence>
<dbReference type="PANTHER" id="PTHR20857">
    <property type="entry name" value="THIAMINE-PHOSPHATE PYROPHOSPHORYLASE"/>
    <property type="match status" value="1"/>
</dbReference>
<comment type="caution">
    <text evidence="14">The sequence shown here is derived from an EMBL/GenBank/DDBJ whole genome shotgun (WGS) entry which is preliminary data.</text>
</comment>
<feature type="binding site" evidence="10">
    <location>
        <position position="77"/>
    </location>
    <ligand>
        <name>Mg(2+)</name>
        <dbReference type="ChEBI" id="CHEBI:18420"/>
    </ligand>
</feature>
<dbReference type="InterPro" id="IPR036206">
    <property type="entry name" value="ThiamineP_synth_sf"/>
</dbReference>
<dbReference type="EMBL" id="JAENIM010000021">
    <property type="protein sequence ID" value="MBK1790323.1"/>
    <property type="molecule type" value="Genomic_DNA"/>
</dbReference>
<dbReference type="Gene3D" id="3.20.20.70">
    <property type="entry name" value="Aldolase class I"/>
    <property type="match status" value="1"/>
</dbReference>